<dbReference type="GO" id="GO:0016020">
    <property type="term" value="C:membrane"/>
    <property type="evidence" value="ECO:0007669"/>
    <property type="project" value="InterPro"/>
</dbReference>
<evidence type="ECO:0000256" key="1">
    <source>
        <dbReference type="ARBA" id="ARBA00004236"/>
    </source>
</evidence>
<gene>
    <name evidence="6" type="ORF">EC501_00695</name>
</gene>
<keyword evidence="2" id="KW-1003">Cell membrane</keyword>
<dbReference type="Proteomes" id="UP000279909">
    <property type="component" value="Unassembled WGS sequence"/>
</dbReference>
<evidence type="ECO:0000256" key="3">
    <source>
        <dbReference type="ARBA" id="ARBA00022692"/>
    </source>
</evidence>
<organism evidence="6 7">
    <name type="scientific">Lysinibacillus halotolerans</name>
    <dbReference type="NCBI Taxonomy" id="1368476"/>
    <lineage>
        <taxon>Bacteria</taxon>
        <taxon>Bacillati</taxon>
        <taxon>Bacillota</taxon>
        <taxon>Bacilli</taxon>
        <taxon>Bacillales</taxon>
        <taxon>Bacillaceae</taxon>
        <taxon>Lysinibacillus</taxon>
    </lineage>
</organism>
<keyword evidence="3" id="KW-0812">Transmembrane</keyword>
<dbReference type="OrthoDB" id="2376965at2"/>
<evidence type="ECO:0000256" key="5">
    <source>
        <dbReference type="ARBA" id="ARBA00023136"/>
    </source>
</evidence>
<dbReference type="AlphaFoldDB" id="A0A3M8HI66"/>
<protein>
    <recommendedName>
        <fullName evidence="8">Flagellar protein</fullName>
    </recommendedName>
</protein>
<dbReference type="Pfam" id="PF04347">
    <property type="entry name" value="FliO"/>
    <property type="match status" value="1"/>
</dbReference>
<evidence type="ECO:0000256" key="4">
    <source>
        <dbReference type="ARBA" id="ARBA00022989"/>
    </source>
</evidence>
<evidence type="ECO:0008006" key="8">
    <source>
        <dbReference type="Google" id="ProtNLM"/>
    </source>
</evidence>
<accession>A0A3M8HI66</accession>
<sequence>MNEKQLAKFRILIPILLVLLFITPANFAYASQGNQMITDECLQNPELCDDSKSSADEEQSDSADVGLGLWEYFKMLICLIFVLGLLVFVLKFINKKSSTYQQNSLVRNIGGITVGPQKSVQLLHIGDKLYIVGVGEDVQLLKEIQDEEEVQQLVQYFNEKQSFATTKPYFLELINKLKSNDKQQVESTNGDQSMNSNFKSLLTKRLNEMQQNRQTELEKWKEKEKDK</sequence>
<dbReference type="GO" id="GO:0044781">
    <property type="term" value="P:bacterial-type flagellum organization"/>
    <property type="evidence" value="ECO:0007669"/>
    <property type="project" value="InterPro"/>
</dbReference>
<dbReference type="InterPro" id="IPR022781">
    <property type="entry name" value="Flagellar_biosynth_FliO"/>
</dbReference>
<dbReference type="EMBL" id="RHLQ01000001">
    <property type="protein sequence ID" value="RND01721.1"/>
    <property type="molecule type" value="Genomic_DNA"/>
</dbReference>
<evidence type="ECO:0000313" key="7">
    <source>
        <dbReference type="Proteomes" id="UP000279909"/>
    </source>
</evidence>
<comment type="subcellular location">
    <subcellularLocation>
        <location evidence="1">Cell membrane</location>
    </subcellularLocation>
</comment>
<dbReference type="RefSeq" id="WP_122970368.1">
    <property type="nucleotide sequence ID" value="NZ_RHLQ01000001.1"/>
</dbReference>
<keyword evidence="4" id="KW-1133">Transmembrane helix</keyword>
<proteinExistence type="predicted"/>
<reference evidence="6 7" key="1">
    <citation type="journal article" date="2014" name="Int. J. Syst. Evol. Microbiol.">
        <title>Lysinibacillus halotolerans sp. nov., isolated from saline-alkaline soil.</title>
        <authorList>
            <person name="Kong D."/>
            <person name="Wang Y."/>
            <person name="Zhao B."/>
            <person name="Li Y."/>
            <person name="Song J."/>
            <person name="Zhai Y."/>
            <person name="Zhang C."/>
            <person name="Wang H."/>
            <person name="Chen X."/>
            <person name="Zhao B."/>
            <person name="Ruan Z."/>
        </authorList>
    </citation>
    <scope>NUCLEOTIDE SEQUENCE [LARGE SCALE GENOMIC DNA]</scope>
    <source>
        <strain evidence="6 7">MCCC 1A12703</strain>
    </source>
</reference>
<evidence type="ECO:0000256" key="2">
    <source>
        <dbReference type="ARBA" id="ARBA00022475"/>
    </source>
</evidence>
<name>A0A3M8HI66_9BACI</name>
<keyword evidence="5" id="KW-0472">Membrane</keyword>
<evidence type="ECO:0000313" key="6">
    <source>
        <dbReference type="EMBL" id="RND01721.1"/>
    </source>
</evidence>
<comment type="caution">
    <text evidence="6">The sequence shown here is derived from an EMBL/GenBank/DDBJ whole genome shotgun (WGS) entry which is preliminary data.</text>
</comment>
<keyword evidence="7" id="KW-1185">Reference proteome</keyword>